<keyword evidence="3" id="KW-1185">Reference proteome</keyword>
<dbReference type="InterPro" id="IPR011051">
    <property type="entry name" value="RmlC_Cupin_sf"/>
</dbReference>
<protein>
    <recommendedName>
        <fullName evidence="1">Cupin type-2 domain-containing protein</fullName>
    </recommendedName>
</protein>
<evidence type="ECO:0000313" key="3">
    <source>
        <dbReference type="Proteomes" id="UP000241193"/>
    </source>
</evidence>
<proteinExistence type="predicted"/>
<dbReference type="PANTHER" id="PTHR36114:SF4">
    <property type="entry name" value="CUPIN 2 CONSERVED BARREL DOMAIN-CONTAINING PROTEIN"/>
    <property type="match status" value="1"/>
</dbReference>
<feature type="domain" description="Cupin type-2" evidence="1">
    <location>
        <begin position="46"/>
        <end position="112"/>
    </location>
</feature>
<dbReference type="RefSeq" id="WP_107493295.1">
    <property type="nucleotide sequence ID" value="NZ_PZKC01000006.1"/>
</dbReference>
<accession>A0A2T4IF53</accession>
<organism evidence="2 3">
    <name type="scientific">Pseudothauera lacus</name>
    <dbReference type="NCBI Taxonomy" id="2136175"/>
    <lineage>
        <taxon>Bacteria</taxon>
        <taxon>Pseudomonadati</taxon>
        <taxon>Pseudomonadota</taxon>
        <taxon>Betaproteobacteria</taxon>
        <taxon>Rhodocyclales</taxon>
        <taxon>Zoogloeaceae</taxon>
        <taxon>Pseudothauera</taxon>
    </lineage>
</organism>
<dbReference type="Pfam" id="PF07883">
    <property type="entry name" value="Cupin_2"/>
    <property type="match status" value="1"/>
</dbReference>
<dbReference type="CDD" id="cd02214">
    <property type="entry name" value="cupin_MJ1618"/>
    <property type="match status" value="1"/>
</dbReference>
<name>A0A2T4IF53_9RHOO</name>
<reference evidence="2 3" key="2">
    <citation type="submission" date="2018-04" db="EMBL/GenBank/DDBJ databases">
        <title>Thauera lacus sp. nov., isolated from an saline lake in Inner Mongolia, China.</title>
        <authorList>
            <person name="Liang Q.-Y."/>
        </authorList>
    </citation>
    <scope>NUCLEOTIDE SEQUENCE [LARGE SCALE GENOMIC DNA]</scope>
    <source>
        <strain evidence="2 3">D20</strain>
    </source>
</reference>
<dbReference type="InterPro" id="IPR052044">
    <property type="entry name" value="PKS_Associated_Protein"/>
</dbReference>
<dbReference type="InterPro" id="IPR014710">
    <property type="entry name" value="RmlC-like_jellyroll"/>
</dbReference>
<dbReference type="SUPFAM" id="SSF51182">
    <property type="entry name" value="RmlC-like cupins"/>
    <property type="match status" value="1"/>
</dbReference>
<dbReference type="OrthoDB" id="9180677at2"/>
<dbReference type="Proteomes" id="UP000241193">
    <property type="component" value="Unassembled WGS sequence"/>
</dbReference>
<reference evidence="2 3" key="1">
    <citation type="submission" date="2018-03" db="EMBL/GenBank/DDBJ databases">
        <authorList>
            <person name="Keele B.F."/>
        </authorList>
    </citation>
    <scope>NUCLEOTIDE SEQUENCE [LARGE SCALE GENOMIC DNA]</scope>
    <source>
        <strain evidence="2 3">D20</strain>
    </source>
</reference>
<dbReference type="InterPro" id="IPR013096">
    <property type="entry name" value="Cupin_2"/>
</dbReference>
<evidence type="ECO:0000313" key="2">
    <source>
        <dbReference type="EMBL" id="PTD96387.1"/>
    </source>
</evidence>
<dbReference type="PANTHER" id="PTHR36114">
    <property type="entry name" value="16.7 KDA PROTEIN IN WHIE LOCUS"/>
    <property type="match status" value="1"/>
</dbReference>
<dbReference type="EMBL" id="PZKC01000006">
    <property type="protein sequence ID" value="PTD96387.1"/>
    <property type="molecule type" value="Genomic_DNA"/>
</dbReference>
<comment type="caution">
    <text evidence="2">The sequence shown here is derived from an EMBL/GenBank/DDBJ whole genome shotgun (WGS) entry which is preliminary data.</text>
</comment>
<sequence length="137" mass="15023">MSESTTPRRLQGYAQVEPYVTRDGSLIRELMHPALHGNAAQSLAEATVAAGERTLLHRHYLTEELYHVTAGQGRMTLGESRFVVSPGDTVCIPPGTPHCIEAIGDAPLRILCCCAPAYDHRDTEVLETPRESGQRRS</sequence>
<dbReference type="Gene3D" id="2.60.120.10">
    <property type="entry name" value="Jelly Rolls"/>
    <property type="match status" value="1"/>
</dbReference>
<evidence type="ECO:0000259" key="1">
    <source>
        <dbReference type="Pfam" id="PF07883"/>
    </source>
</evidence>
<dbReference type="AlphaFoldDB" id="A0A2T4IF53"/>
<gene>
    <name evidence="2" type="ORF">C8261_08700</name>
</gene>